<accession>A0A949NID1</accession>
<dbReference type="SFLD" id="SFLDG01386">
    <property type="entry name" value="main_SPASM_domain-containing"/>
    <property type="match status" value="1"/>
</dbReference>
<comment type="caution">
    <text evidence="8">The sequence shown here is derived from an EMBL/GenBank/DDBJ whole genome shotgun (WGS) entry which is preliminary data.</text>
</comment>
<dbReference type="Gene3D" id="3.20.20.70">
    <property type="entry name" value="Aldolase class I"/>
    <property type="match status" value="1"/>
</dbReference>
<dbReference type="SFLD" id="SFLDG01384">
    <property type="entry name" value="thioether_bond_formation_requi"/>
    <property type="match status" value="1"/>
</dbReference>
<evidence type="ECO:0000313" key="9">
    <source>
        <dbReference type="Proteomes" id="UP000712157"/>
    </source>
</evidence>
<comment type="similarity">
    <text evidence="6">Belongs to the radical SAM superfamily. Anaerobic sulfatase-maturating enzyme family.</text>
</comment>
<dbReference type="GO" id="GO:0016491">
    <property type="term" value="F:oxidoreductase activity"/>
    <property type="evidence" value="ECO:0007669"/>
    <property type="project" value="InterPro"/>
</dbReference>
<reference evidence="8" key="1">
    <citation type="submission" date="2021-06" db="EMBL/GenBank/DDBJ databases">
        <title>Description of novel taxa of the family Lachnospiraceae.</title>
        <authorList>
            <person name="Chaplin A.V."/>
            <person name="Sokolova S.R."/>
            <person name="Pikina A.P."/>
            <person name="Korzhanova M."/>
            <person name="Belova V."/>
            <person name="Korostin D."/>
            <person name="Efimov B.A."/>
        </authorList>
    </citation>
    <scope>NUCLEOTIDE SEQUENCE</scope>
    <source>
        <strain evidence="8">ASD5720</strain>
    </source>
</reference>
<dbReference type="AlphaFoldDB" id="A0A949NID1"/>
<evidence type="ECO:0000256" key="2">
    <source>
        <dbReference type="ARBA" id="ARBA00022691"/>
    </source>
</evidence>
<sequence>MPPLYLLIKPASSNCNMHCDYCFYCDEAKKREQYSYGYMEADTAENMVKKALEEAEGQCTFAFQGGEPTLAGLPFFQHFVSAVEQYNKKGLPVSYAIQTNGFDLAEEWFPFLKKHKFLVGVSLDGPKSCQDMHRHGPGGVSTFQRVWSTIRKLKKYGIEFNVLTVLNGSNAPKIGEIYRFLTEKEIWYQQYIPCLDPLGEDKGKEEYSLSADQLGEALKELFDLWYEDLIHGKYVYIRQFENWVGILKGFVPESCNMCGRCSVQTVVEANGDVYPCDFYVVDRYRIGNVNTDSFADMRNSDTAREYLEPSLETDEACKGCKWYPLCRGGCRRERDYGEEKLRLNCFCGAYQAFFPYVIERLEQLASAR</sequence>
<evidence type="ECO:0000259" key="7">
    <source>
        <dbReference type="PROSITE" id="PS51918"/>
    </source>
</evidence>
<dbReference type="EMBL" id="JAHQCW010000024">
    <property type="protein sequence ID" value="MBU9737730.1"/>
    <property type="molecule type" value="Genomic_DNA"/>
</dbReference>
<dbReference type="InterPro" id="IPR034485">
    <property type="entry name" value="Anaerobic_Cys-type_sulfatase-m"/>
</dbReference>
<keyword evidence="3" id="KW-0479">Metal-binding</keyword>
<dbReference type="InterPro" id="IPR023885">
    <property type="entry name" value="4Fe4S-binding_SPASM_dom"/>
</dbReference>
<dbReference type="CDD" id="cd01335">
    <property type="entry name" value="Radical_SAM"/>
    <property type="match status" value="1"/>
</dbReference>
<dbReference type="InterPro" id="IPR058240">
    <property type="entry name" value="rSAM_sf"/>
</dbReference>
<dbReference type="PANTHER" id="PTHR43273:SF3">
    <property type="entry name" value="ANAEROBIC SULFATASE-MATURATING ENZYME HOMOLOG ASLB-RELATED"/>
    <property type="match status" value="1"/>
</dbReference>
<dbReference type="NCBIfam" id="TIGR03942">
    <property type="entry name" value="sulfatase_rSAM"/>
    <property type="match status" value="1"/>
</dbReference>
<gene>
    <name evidence="8" type="ORF">KTH89_14380</name>
</gene>
<dbReference type="InterPro" id="IPR013785">
    <property type="entry name" value="Aldolase_TIM"/>
</dbReference>
<dbReference type="Pfam" id="PF13186">
    <property type="entry name" value="SPASM"/>
    <property type="match status" value="1"/>
</dbReference>
<organism evidence="8 9">
    <name type="scientific">Diplocloster agilis</name>
    <dbReference type="NCBI Taxonomy" id="2850323"/>
    <lineage>
        <taxon>Bacteria</taxon>
        <taxon>Bacillati</taxon>
        <taxon>Bacillota</taxon>
        <taxon>Clostridia</taxon>
        <taxon>Lachnospirales</taxon>
        <taxon>Lachnospiraceae</taxon>
        <taxon>Diplocloster</taxon>
    </lineage>
</organism>
<dbReference type="SFLD" id="SFLDF00289">
    <property type="entry name" value="anaerobic_Cys-type_sulfatase-m"/>
    <property type="match status" value="1"/>
</dbReference>
<keyword evidence="4" id="KW-0408">Iron</keyword>
<dbReference type="Proteomes" id="UP000712157">
    <property type="component" value="Unassembled WGS sequence"/>
</dbReference>
<dbReference type="SFLD" id="SFLDG01072">
    <property type="entry name" value="dehydrogenase_like"/>
    <property type="match status" value="1"/>
</dbReference>
<name>A0A949NID1_9FIRM</name>
<dbReference type="GO" id="GO:0051536">
    <property type="term" value="F:iron-sulfur cluster binding"/>
    <property type="evidence" value="ECO:0007669"/>
    <property type="project" value="UniProtKB-KW"/>
</dbReference>
<dbReference type="InterPro" id="IPR007197">
    <property type="entry name" value="rSAM"/>
</dbReference>
<comment type="cofactor">
    <cofactor evidence="1">
        <name>[4Fe-4S] cluster</name>
        <dbReference type="ChEBI" id="CHEBI:49883"/>
    </cofactor>
</comment>
<dbReference type="PANTHER" id="PTHR43273">
    <property type="entry name" value="ANAEROBIC SULFATASE-MATURATING ENZYME HOMOLOG ASLB-RELATED"/>
    <property type="match status" value="1"/>
</dbReference>
<dbReference type="Pfam" id="PF04055">
    <property type="entry name" value="Radical_SAM"/>
    <property type="match status" value="1"/>
</dbReference>
<feature type="domain" description="Radical SAM core" evidence="7">
    <location>
        <begin position="1"/>
        <end position="227"/>
    </location>
</feature>
<keyword evidence="2" id="KW-0949">S-adenosyl-L-methionine</keyword>
<protein>
    <submittedName>
        <fullName evidence="8">Anaerobic sulfatase maturase</fullName>
    </submittedName>
</protein>
<keyword evidence="5" id="KW-0411">Iron-sulfur</keyword>
<dbReference type="NCBIfam" id="TIGR04085">
    <property type="entry name" value="rSAM_more_4Fe4S"/>
    <property type="match status" value="1"/>
</dbReference>
<evidence type="ECO:0000256" key="6">
    <source>
        <dbReference type="ARBA" id="ARBA00023601"/>
    </source>
</evidence>
<dbReference type="SFLD" id="SFLDG01067">
    <property type="entry name" value="SPASM/twitch_domain_containing"/>
    <property type="match status" value="1"/>
</dbReference>
<dbReference type="RefSeq" id="WP_238722164.1">
    <property type="nucleotide sequence ID" value="NZ_JAHQCW010000024.1"/>
</dbReference>
<dbReference type="PROSITE" id="PS51918">
    <property type="entry name" value="RADICAL_SAM"/>
    <property type="match status" value="1"/>
</dbReference>
<dbReference type="GO" id="GO:0046872">
    <property type="term" value="F:metal ion binding"/>
    <property type="evidence" value="ECO:0007669"/>
    <property type="project" value="UniProtKB-KW"/>
</dbReference>
<proteinExistence type="inferred from homology"/>
<evidence type="ECO:0000256" key="3">
    <source>
        <dbReference type="ARBA" id="ARBA00022723"/>
    </source>
</evidence>
<evidence type="ECO:0000256" key="4">
    <source>
        <dbReference type="ARBA" id="ARBA00023004"/>
    </source>
</evidence>
<evidence type="ECO:0000256" key="1">
    <source>
        <dbReference type="ARBA" id="ARBA00001966"/>
    </source>
</evidence>
<keyword evidence="9" id="KW-1185">Reference proteome</keyword>
<dbReference type="SFLD" id="SFLDS00029">
    <property type="entry name" value="Radical_SAM"/>
    <property type="match status" value="1"/>
</dbReference>
<evidence type="ECO:0000256" key="5">
    <source>
        <dbReference type="ARBA" id="ARBA00023014"/>
    </source>
</evidence>
<dbReference type="InterPro" id="IPR023867">
    <property type="entry name" value="Sulphatase_maturase_rSAM"/>
</dbReference>
<evidence type="ECO:0000313" key="8">
    <source>
        <dbReference type="EMBL" id="MBU9737730.1"/>
    </source>
</evidence>
<dbReference type="SUPFAM" id="SSF102114">
    <property type="entry name" value="Radical SAM enzymes"/>
    <property type="match status" value="1"/>
</dbReference>